<dbReference type="CDD" id="cd05289">
    <property type="entry name" value="MDR_like_2"/>
    <property type="match status" value="1"/>
</dbReference>
<name>A0A1C3MWS9_9ACTN</name>
<evidence type="ECO:0000313" key="3">
    <source>
        <dbReference type="Proteomes" id="UP000199393"/>
    </source>
</evidence>
<protein>
    <submittedName>
        <fullName evidence="2">NADPH:quinone reductase</fullName>
    </submittedName>
</protein>
<dbReference type="Proteomes" id="UP000199393">
    <property type="component" value="Chromosome I"/>
</dbReference>
<dbReference type="STRING" id="307121.GA0070620_0222"/>
<dbReference type="GO" id="GO:0016491">
    <property type="term" value="F:oxidoreductase activity"/>
    <property type="evidence" value="ECO:0007669"/>
    <property type="project" value="InterPro"/>
</dbReference>
<evidence type="ECO:0000259" key="1">
    <source>
        <dbReference type="SMART" id="SM00829"/>
    </source>
</evidence>
<dbReference type="RefSeq" id="WP_091587655.1">
    <property type="nucleotide sequence ID" value="NZ_JBHRWG010000002.1"/>
</dbReference>
<evidence type="ECO:0000313" key="2">
    <source>
        <dbReference type="EMBL" id="SBV24781.1"/>
    </source>
</evidence>
<dbReference type="Gene3D" id="3.90.180.10">
    <property type="entry name" value="Medium-chain alcohol dehydrogenases, catalytic domain"/>
    <property type="match status" value="1"/>
</dbReference>
<dbReference type="EMBL" id="LT598496">
    <property type="protein sequence ID" value="SBV24781.1"/>
    <property type="molecule type" value="Genomic_DNA"/>
</dbReference>
<dbReference type="InterPro" id="IPR020843">
    <property type="entry name" value="ER"/>
</dbReference>
<dbReference type="PANTHER" id="PTHR44013:SF1">
    <property type="entry name" value="ZINC-TYPE ALCOHOL DEHYDROGENASE-LIKE PROTEIN C16A3.02C"/>
    <property type="match status" value="1"/>
</dbReference>
<dbReference type="SUPFAM" id="SSF50129">
    <property type="entry name" value="GroES-like"/>
    <property type="match status" value="1"/>
</dbReference>
<accession>A0A1C3MWS9</accession>
<dbReference type="InterPro" id="IPR013154">
    <property type="entry name" value="ADH-like_N"/>
</dbReference>
<dbReference type="OrthoDB" id="9801186at2"/>
<feature type="domain" description="Enoyl reductase (ER)" evidence="1">
    <location>
        <begin position="10"/>
        <end position="303"/>
    </location>
</feature>
<dbReference type="GO" id="GO:0008270">
    <property type="term" value="F:zinc ion binding"/>
    <property type="evidence" value="ECO:0007669"/>
    <property type="project" value="InterPro"/>
</dbReference>
<dbReference type="Gene3D" id="3.40.50.720">
    <property type="entry name" value="NAD(P)-binding Rossmann-like Domain"/>
    <property type="match status" value="1"/>
</dbReference>
<dbReference type="InterPro" id="IPR052733">
    <property type="entry name" value="Chloroplast_QOR"/>
</dbReference>
<dbReference type="SMART" id="SM00829">
    <property type="entry name" value="PKS_ER"/>
    <property type="match status" value="1"/>
</dbReference>
<dbReference type="AlphaFoldDB" id="A0A1C3MWS9"/>
<sequence length="306" mass="31003">MRAVRFHNFGGPEVLRVEEAPLPVPAAGQVLIRVAGTSYNPGDALIRSGVIPGAETIRLPHIPSVDVAGTIVEVGAGVRGNAVGDQVIAYQSAYEDGGAAEFVAIDANMIAPAPTSIPLSDGAALPVVGLTAWQAVHEHLGVRSGQKILINGAGGGVGRLAVQLAKAAGATVIATAGPASVAAARSAGADEVIDYTVDRPTGPVDAVFNTAPVAERLLRPLVALIRPGGSLVSITSSPPVDPARQVRTTVMVVRRDAAQLAELAHLVDSGVITVGITERLPITETAAVHHRAAAGKLPGKIVLTAA</sequence>
<dbReference type="PANTHER" id="PTHR44013">
    <property type="entry name" value="ZINC-TYPE ALCOHOL DEHYDROGENASE-LIKE PROTEIN C16A3.02C"/>
    <property type="match status" value="1"/>
</dbReference>
<dbReference type="SUPFAM" id="SSF51735">
    <property type="entry name" value="NAD(P)-binding Rossmann-fold domains"/>
    <property type="match status" value="1"/>
</dbReference>
<dbReference type="Pfam" id="PF13602">
    <property type="entry name" value="ADH_zinc_N_2"/>
    <property type="match status" value="1"/>
</dbReference>
<dbReference type="InterPro" id="IPR011032">
    <property type="entry name" value="GroES-like_sf"/>
</dbReference>
<dbReference type="InterPro" id="IPR002364">
    <property type="entry name" value="Quin_OxRdtase/zeta-crystal_CS"/>
</dbReference>
<gene>
    <name evidence="2" type="ORF">GA0070620_0222</name>
</gene>
<dbReference type="PROSITE" id="PS01162">
    <property type="entry name" value="QOR_ZETA_CRYSTAL"/>
    <property type="match status" value="1"/>
</dbReference>
<organism evidence="2 3">
    <name type="scientific">Micromonospora krabiensis</name>
    <dbReference type="NCBI Taxonomy" id="307121"/>
    <lineage>
        <taxon>Bacteria</taxon>
        <taxon>Bacillati</taxon>
        <taxon>Actinomycetota</taxon>
        <taxon>Actinomycetes</taxon>
        <taxon>Micromonosporales</taxon>
        <taxon>Micromonosporaceae</taxon>
        <taxon>Micromonospora</taxon>
    </lineage>
</organism>
<keyword evidence="3" id="KW-1185">Reference proteome</keyword>
<proteinExistence type="predicted"/>
<dbReference type="InterPro" id="IPR036291">
    <property type="entry name" value="NAD(P)-bd_dom_sf"/>
</dbReference>
<dbReference type="Pfam" id="PF08240">
    <property type="entry name" value="ADH_N"/>
    <property type="match status" value="1"/>
</dbReference>
<reference evidence="3" key="1">
    <citation type="submission" date="2016-06" db="EMBL/GenBank/DDBJ databases">
        <authorList>
            <person name="Varghese N."/>
        </authorList>
    </citation>
    <scope>NUCLEOTIDE SEQUENCE [LARGE SCALE GENOMIC DNA]</scope>
    <source>
        <strain evidence="3">DSM 45344</strain>
    </source>
</reference>